<evidence type="ECO:0000256" key="5">
    <source>
        <dbReference type="SAM" id="Coils"/>
    </source>
</evidence>
<proteinExistence type="predicted"/>
<feature type="coiled-coil region" evidence="5">
    <location>
        <begin position="2690"/>
        <end position="2727"/>
    </location>
</feature>
<feature type="coiled-coil region" evidence="5">
    <location>
        <begin position="4251"/>
        <end position="4304"/>
    </location>
</feature>
<keyword evidence="2" id="KW-0963">Cytoplasm</keyword>
<accession>F8LCL5</accession>
<feature type="coiled-coil region" evidence="5">
    <location>
        <begin position="2585"/>
        <end position="2666"/>
    </location>
</feature>
<dbReference type="PANTHER" id="PTHR47970">
    <property type="entry name" value="KINESIN-LIKE PROTEIN KIF11"/>
    <property type="match status" value="1"/>
</dbReference>
<protein>
    <submittedName>
        <fullName evidence="7">Uncharacterized protein</fullName>
    </submittedName>
</protein>
<feature type="coiled-coil region" evidence="5">
    <location>
        <begin position="3162"/>
        <end position="3189"/>
    </location>
</feature>
<comment type="subcellular location">
    <subcellularLocation>
        <location evidence="1">Cytoplasm</location>
        <location evidence="1">Cytoskeleton</location>
    </subcellularLocation>
</comment>
<feature type="coiled-coil region" evidence="5">
    <location>
        <begin position="3276"/>
        <end position="3331"/>
    </location>
</feature>
<feature type="compositionally biased region" description="Acidic residues" evidence="6">
    <location>
        <begin position="4327"/>
        <end position="4337"/>
    </location>
</feature>
<evidence type="ECO:0000256" key="6">
    <source>
        <dbReference type="SAM" id="MobiDB-lite"/>
    </source>
</evidence>
<gene>
    <name evidence="7" type="ORF">WCH_BT11520</name>
</gene>
<organism evidence="7">
    <name type="scientific">Waddlia chondrophila 2032/99</name>
    <dbReference type="NCBI Taxonomy" id="765953"/>
    <lineage>
        <taxon>Bacteria</taxon>
        <taxon>Pseudomonadati</taxon>
        <taxon>Chlamydiota</taxon>
        <taxon>Chlamydiia</taxon>
        <taxon>Parachlamydiales</taxon>
        <taxon>Waddliaceae</taxon>
        <taxon>Waddlia</taxon>
    </lineage>
</organism>
<evidence type="ECO:0000256" key="1">
    <source>
        <dbReference type="ARBA" id="ARBA00004245"/>
    </source>
</evidence>
<sequence length="4633" mass="525927">MSLGEFEYNPRREELLKQTESEKPCKIRYESVEQSGKRKNLSLTQKEFIASVINNNISLSTDKDHHMRIEVLGEYEFSVIIDHADKFHIVKRETKEDSLVVVQERIKTKSFVNSIRDFFQAIANLFYQPTYPSKELKQRTHRETVKQDFRALRKSLENGKQWLSSAGSIRKGEKKELEKEIGGLIINAKKIEHALDSKNQAEALDELSERFAQQIFDLNKESSFTLATGYRNQDGALQPVMLHFSNTKEGDLILEIYADTHEGKGKIAPLHRRKFHSDSVTQPHIKAVLDEAFKPLISPKTHTKALKKAVKPSNTFGSITRSQIEPRLQEEIKKVSKRKETAEERFASPQEERVTSLTFERFMRSVDTSMEGTWDSVEIGEQKMKRQPETPSERVAGWFNHLLGEQKLHKNEKLNLLFFLTEDYAQDQMRQLERKPPRFRKPSPEKQLAVYRNVAAQIAHMRERLAVSINGDHMLDTRGIPQSLKNTEELCQKKIAHLESKIRDSKRAGMSKILSKTQSSKLSGITVGSVNLEPPVDPAATMMDASLAVNLDEAEWMKEWQSKARSLEELLSPEKMVQQRNWQIVREFNDVKKRSIQRFEGAQDQLKDLKEEAKGYDGLEPEKKAELIQKIMNSPVPLSEEDKVALEASNTPDADSILGIIERLQDKAENLRESLEISSLIKEGQVDEENLEKIIQAIFGGMDKEALVFLEDSRNAGINQDQLASIIKQLIIGPQMLPTIMSNRKDILLQTCLPTIYLIIDPQLASGSPYASIADDLRALINIRHLLPRKNMGGNLQKLWEKQLELRKENNEAEIESKLSKRIKWTELNVDTSSKKLEELNKSEEKNPDEIARTEKALRGYEMMLEILKPLSEKEGVFEKFEELEKQIEEIEREVKGTDQEETFEKILKDLTNSEGFYTFLEIEKKFLDIIEDLEISEILDPLNLGEIDEFSAPDLKHLETIFEEFGETVNAMAAHLQQLSENVSREPDPFKKQAMYEEIKTRSLELLAMLPPPGTDGAHGTPSIWRSLTAEQRVDMRRNVQQLEHHIWEAQMRLSKTDLSGKEKFLMIKGQAIGMALIREDVKEEQKKIEKLLTDLYTKDPEKFETSAKAKGIDVLESEKRVIINLEKLDPKTIKDLAKFIAETREQFSWIEDLKDAKIQDRDKPPMIDLLTQCLIKNNQGTFNQNGISWDADKKELSISWGDKELDWGLMKEVLENNTILMGDLKINPLLLLLDARTLDTHGLNCVLTQDLTTCLSLDPKLELEVQAVYHFVVTDQNRGKSDHIYRQDSTTTRSPLLTQAADTANPRLEKLSLLNILFESKEQAQAEIEKLQKTHKIDVSKLKAIKWNEKGDHLLIDWDNPELEKDLARFAEHDSQIKMALDCYTAVNQTAKNELYFSTASDPDFTLYAEESEEPSGRSFFQKRPDLLIGKQSPIDLHIHLSKQGLYTIRDESSQIAAEVHVYGKPGESDRRSFGVIDEEINEDQLYLAMKPKKPFLPTTNQPDRFGDPEGFGSNEDVREIRVLKSYDAWNEYAKEMAGEKVLSIPAQVLKQLFQIRQAPGDDRQGIMVSSYSSDTALLALDFLTDSSNQPHLQYDFVQNFLLESLFGPMVLQQSLIEHPEAFISHIKNLEQAILKAQKSRNHEMLGFYTLILNRLEGHINEARNQLQNQGVMAGSLSKLPVFRGKHGLGAFYRHVQFATERTHVISQKNLNTKAIIQPLTAKLEFLELCHMEIERIERDPSVTVKNILLSGEKGQRSIDKITNPEAKRRAYTHLLQEYHSMGIDQLDDDDYLEILKGYELLQSPPKEAASSLISLEQEAVSWIRQDVLPTIQSMEEDKRDGLLKQIVNAKLKAEKKDPLSDEARFKATEGKINQFELSTGTQEITIHLSTMEIGGIELTKETLGSSAIPEKILKRKDVQQALGTSIIKGKITKTERGKTSTYTWKHQGQEFTLRTDGFKVDIKRKISSHSTLPSGEYTFYPVQLENIETHAEHLLNANGIWKGDEQPEVGYVFGSGMELPTTETIYQAKINDTNNIAFLSTLGGARVGSATRLNGPSPLLFADTKHTLILVDPQTGRPNELRIPGLNVAMRKTENRWQLSQSGKPLGMLKVPGRDEEKFLRTAFGEHWDQFVVPVEREVDKIFMKKGEKITTKRTETVYLMIPYRQQVDRKGQLSVDQSMLDTIPGMHELRMTEDGKVQGTMAANVYLAHRFLLQAGKTGNPTTARNLMMKAQEHLERVQGQPAPSHPQEVENLRFVLAEITATPAVSLSPPPTLEALSMALKLELFAQHIRSQAVKQKIKTLQSGSEQELNELSKIAQMYQAYTVLEKAAAKKGKLHRDIFALTGREVAALIAINKRMLQQLSSAMAIEGITPERYFGTTGRLTTTVALDRPKTIDPQFLLALLRMAKPRNPEITLKGVNAPLPAANLIENFWSYLTSIKTNGLTTEDLMFLFEESILPPTDSPEQKEQLRELDLQARQFLLTMADLMKQAGGSTDIMGDAEEFLKENKARILKTEQKDLGSLLSNYKGMTEIKTNFDSGLKGIEELKIDPVPDTDPPIPDLDTLIYDLNNKVKTPLGNFKDQLEDALNVANKQISEIRAKDEKLQEEIIAAKKSLEKTINDHENGVDELEEEEYEKKKKKLEQAVEEAKKKREDYTNEEILDPLTGDNLPRNAFISNDYAEAVFLEDLKKATEQTRSSIEKLDDAIQEIKEKADLLKSWNELEECMRDIETVPFKRNDWFDMPEAGAAKAFIEYQLQQTGEEPSLFSAGISLIKQLGPVTAIRLARSTSEYDTLSTRLEEIDEELKADNLSSERKKECQDKRTKIMQKLLSNPQGNLKAAGMALGSLVAAGAALGFKPIEYKPETFEKVGEQTVSEEIFEDPFFEKCFTVQEKEQIRNNISRMGGYEKRTYVKQLQTALNMQASLLNASLGLQSRIESINDSLKKVLKGTHEGKSDPTPHSFKGITGTSLKERYAGHYASKTGFVAKEKLAALFKKLEEKTKRDEDTLDFLKNRAENLADPLFGRSLKEVNNTINEIRKRIQPQPIPIEIEPYIDALALIGKAAVYEIDGAKDFADKISKISTGEKLLLAIQTAHDQLAPLVAKHEHEALISEITGQTMPKDSHYADEYRKGLERIRENNPLAYSTVIGEDQVEDVEELIATDVAQLQEQVKQQQDEIIRRLEAVSLGDLPKSLQKIRMRRGSSQELLEAAYKEYRKGSFQESKPTIPDGAFKELDLDTLIGKTLFDDTRRQVLQGSRFNAFTSIQNLYVLREEKKELMRLRAIASQYTKEKLENKIKKFVELAKESTSKQENEELRKEIEGLRNALLHYDDFDTLLARIESKWQKESDKIRDFTGRCQSQPHLQKDLGSLAPYTRHINYLQQRLGLVLREDQVQTLQEIIDNPALLKQLRMGLGKTSVILPFALMILSAKGYNAIGMVPKALFDTNFDEMDETTRAVFEMAGSRFLFSRQDANFPLDKLSLNELSTKCAEFFDALNREEYILTTIESKASLDNKIIEVERSQAFIQSRINDIKENEDIPEEDKQKRIEAFYPSLYNHQMALDMLYRVKAVFEAKHTRLIIDEVDSVAKSNKTVNSEIGRKDPIAPAIQNVASEIFDIIRENSELEGLLKQIQSNNQFTLNESQVNDFIKKIGEVLIQNIDLQGHEKDEVLNWLTGETACPFDAKELKNLGAAANKLKIQRKALNSALRSSLALKAGLSGDFDPTHGAIGVPASQGVTSKTTKYSDPLMQVVLTQMIALYKPQGEAYLNAVAKEVIADMKSDLKIVERQLREAPSDSLEQKRDELKEGIKKLSKLAIPEILRNELKQELAAKGDVDGYLEKEIDELEKYINKLSLDSPPLYQQEIAGSDPLNTFLRLRFARAAAKRGMIYVSNNEVSRPNQHALRGCHVIGLTGTATENTSHVITGTEHQEAMKGITETGRDSTAEVVYRFVKALKKGSETPAEILKRPVETYSLDTKEALELFISIAQKESGYRFLINQAGACDELTLREITQQLHVQCDRPIVYLDMDEEGRTEKVALINGARRPLKDLSREEKQQVEEEGFTYYHTPHVRGTHFDLPGSKGAIMLSPTVNANDRDQAFYRARGLGEEHTVVPFISEKQSAEFKEENGEEMKLRDLLKIQHEQTREEESQEDLSAYVLHIKGQVILAADRAKERIQLKDGSIKSFSDWTEADQEKITARAKVNEIVERLFIRETGNSAYLSSLNSETRQGGTMPTNKYLTTVVIEQELARIDRFLKEISEIKTENDRELKTALSIVTEELKQAKSKLTEEQEKIEKSWEKTLSRKLPTETSSAPATQETSETEAEAEAEAVAETTSESTSDTERKKRTVQTRNILTVPDHDLLNSLQQSPKKFMTYQYLSDFRNTHEGWKSGIRITENLKHAMEIAGGQGKGLEIKALIIDEPKEGEQTIILSNAADINNLIGHMSILINSSSRETSGFSIKPWFNEEGEMELQYCDTSLTGKSLRDEFDDKKELKGKLYLSFIHLGFSPISEKGWEDIGAYWTSLDKDTQDEVKNSLEKTLTSSNPSLLDSAAKHMWNKPKSEAISLGGSKASVDKISDIDKAKEQIVKWVELSTNKGRDAGRWMDKNADDSIKEKLEKWIDETY</sequence>
<feature type="coiled-coil region" evidence="5">
    <location>
        <begin position="592"/>
        <end position="619"/>
    </location>
</feature>
<keyword evidence="4" id="KW-0206">Cytoskeleton</keyword>
<feature type="coiled-coil region" evidence="5">
    <location>
        <begin position="654"/>
        <end position="681"/>
    </location>
</feature>
<keyword evidence="3" id="KW-0505">Motor protein</keyword>
<feature type="compositionally biased region" description="Low complexity" evidence="6">
    <location>
        <begin position="4315"/>
        <end position="4326"/>
    </location>
</feature>
<reference evidence="7" key="1">
    <citation type="submission" date="2011-05" db="EMBL/GenBank/DDBJ databases">
        <title>Unity in variety -- the pan-genome of the Chlamydiae.</title>
        <authorList>
            <person name="Collingro A."/>
            <person name="Tischler P."/>
            <person name="Weinmaier T."/>
            <person name="Penz T."/>
            <person name="Heinz E."/>
            <person name="Brunham R.C."/>
            <person name="Read T.D."/>
            <person name="Bavoil P.M."/>
            <person name="Sachse K."/>
            <person name="Kahane S."/>
            <person name="Friedman M.G."/>
            <person name="Rattei T."/>
            <person name="Myers G.S.A."/>
            <person name="Horn M."/>
        </authorList>
    </citation>
    <scope>NUCLEOTIDE SEQUENCE</scope>
    <source>
        <strain evidence="7">2032/99</strain>
    </source>
</reference>
<evidence type="ECO:0000256" key="3">
    <source>
        <dbReference type="ARBA" id="ARBA00023175"/>
    </source>
</evidence>
<keyword evidence="5" id="KW-0175">Coiled coil</keyword>
<dbReference type="InterPro" id="IPR027417">
    <property type="entry name" value="P-loop_NTPase"/>
</dbReference>
<dbReference type="SUPFAM" id="SSF52540">
    <property type="entry name" value="P-loop containing nucleoside triphosphate hydrolases"/>
    <property type="match status" value="1"/>
</dbReference>
<dbReference type="InterPro" id="IPR047149">
    <property type="entry name" value="KIF11-like"/>
</dbReference>
<feature type="coiled-coil region" evidence="5">
    <location>
        <begin position="874"/>
        <end position="901"/>
    </location>
</feature>
<name>F8LCL5_9BACT</name>
<evidence type="ECO:0000256" key="4">
    <source>
        <dbReference type="ARBA" id="ARBA00023212"/>
    </source>
</evidence>
<evidence type="ECO:0000313" key="7">
    <source>
        <dbReference type="EMBL" id="CCB91229.1"/>
    </source>
</evidence>
<dbReference type="GO" id="GO:0005856">
    <property type="term" value="C:cytoskeleton"/>
    <property type="evidence" value="ECO:0007669"/>
    <property type="project" value="UniProtKB-SubCell"/>
</dbReference>
<feature type="region of interest" description="Disordered" evidence="6">
    <location>
        <begin position="4305"/>
        <end position="4358"/>
    </location>
</feature>
<evidence type="ECO:0000256" key="2">
    <source>
        <dbReference type="ARBA" id="ARBA00022490"/>
    </source>
</evidence>
<dbReference type="EMBL" id="FR872651">
    <property type="protein sequence ID" value="CCB91229.1"/>
    <property type="molecule type" value="Genomic_DNA"/>
</dbReference>